<name>A0A518HDH4_9BACT</name>
<accession>A0A518HDH4</accession>
<protein>
    <submittedName>
        <fullName evidence="1">Uncharacterized protein</fullName>
    </submittedName>
</protein>
<evidence type="ECO:0000313" key="2">
    <source>
        <dbReference type="Proteomes" id="UP000317835"/>
    </source>
</evidence>
<gene>
    <name evidence="1" type="ORF">ElP_68320</name>
</gene>
<evidence type="ECO:0000313" key="1">
    <source>
        <dbReference type="EMBL" id="QDV38873.1"/>
    </source>
</evidence>
<dbReference type="KEGG" id="tpla:ElP_68320"/>
<proteinExistence type="predicted"/>
<keyword evidence="2" id="KW-1185">Reference proteome</keyword>
<dbReference type="Proteomes" id="UP000317835">
    <property type="component" value="Chromosome"/>
</dbReference>
<dbReference type="AlphaFoldDB" id="A0A518HDH4"/>
<dbReference type="EMBL" id="CP036426">
    <property type="protein sequence ID" value="QDV38873.1"/>
    <property type="molecule type" value="Genomic_DNA"/>
</dbReference>
<organism evidence="1 2">
    <name type="scientific">Tautonia plasticadhaerens</name>
    <dbReference type="NCBI Taxonomy" id="2527974"/>
    <lineage>
        <taxon>Bacteria</taxon>
        <taxon>Pseudomonadati</taxon>
        <taxon>Planctomycetota</taxon>
        <taxon>Planctomycetia</taxon>
        <taxon>Isosphaerales</taxon>
        <taxon>Isosphaeraceae</taxon>
        <taxon>Tautonia</taxon>
    </lineage>
</organism>
<reference evidence="1 2" key="1">
    <citation type="submission" date="2019-02" db="EMBL/GenBank/DDBJ databases">
        <title>Deep-cultivation of Planctomycetes and their phenomic and genomic characterization uncovers novel biology.</title>
        <authorList>
            <person name="Wiegand S."/>
            <person name="Jogler M."/>
            <person name="Boedeker C."/>
            <person name="Pinto D."/>
            <person name="Vollmers J."/>
            <person name="Rivas-Marin E."/>
            <person name="Kohn T."/>
            <person name="Peeters S.H."/>
            <person name="Heuer A."/>
            <person name="Rast P."/>
            <person name="Oberbeckmann S."/>
            <person name="Bunk B."/>
            <person name="Jeske O."/>
            <person name="Meyerdierks A."/>
            <person name="Storesund J.E."/>
            <person name="Kallscheuer N."/>
            <person name="Luecker S."/>
            <person name="Lage O.M."/>
            <person name="Pohl T."/>
            <person name="Merkel B.J."/>
            <person name="Hornburger P."/>
            <person name="Mueller R.-W."/>
            <person name="Bruemmer F."/>
            <person name="Labrenz M."/>
            <person name="Spormann A.M."/>
            <person name="Op den Camp H."/>
            <person name="Overmann J."/>
            <person name="Amann R."/>
            <person name="Jetten M.S.M."/>
            <person name="Mascher T."/>
            <person name="Medema M.H."/>
            <person name="Devos D.P."/>
            <person name="Kaster A.-K."/>
            <person name="Ovreas L."/>
            <person name="Rohde M."/>
            <person name="Galperin M.Y."/>
            <person name="Jogler C."/>
        </authorList>
    </citation>
    <scope>NUCLEOTIDE SEQUENCE [LARGE SCALE GENOMIC DNA]</scope>
    <source>
        <strain evidence="1 2">ElP</strain>
    </source>
</reference>
<sequence length="36" mass="4247">MIMNNDEWAHGRSQALYRREWGRAGQMRLERAADVA</sequence>